<protein>
    <submittedName>
        <fullName evidence="4">Response regulator</fullName>
    </submittedName>
</protein>
<reference evidence="4 5" key="1">
    <citation type="submission" date="2020-11" db="EMBL/GenBank/DDBJ databases">
        <authorList>
            <person name="Sun Q."/>
        </authorList>
    </citation>
    <scope>NUCLEOTIDE SEQUENCE [LARGE SCALE GENOMIC DNA]</scope>
    <source>
        <strain evidence="4 5">P8398</strain>
    </source>
</reference>
<gene>
    <name evidence="4" type="ORF">IV454_18310</name>
</gene>
<dbReference type="SMART" id="SM00448">
    <property type="entry name" value="REC"/>
    <property type="match status" value="1"/>
</dbReference>
<dbReference type="Gene3D" id="3.40.50.2300">
    <property type="match status" value="1"/>
</dbReference>
<name>A0AA49A6D6_9BURK</name>
<evidence type="ECO:0000256" key="1">
    <source>
        <dbReference type="ARBA" id="ARBA00022553"/>
    </source>
</evidence>
<dbReference type="Proteomes" id="UP000662888">
    <property type="component" value="Chromosome"/>
</dbReference>
<dbReference type="InterPro" id="IPR050595">
    <property type="entry name" value="Bact_response_regulator"/>
</dbReference>
<dbReference type="InterPro" id="IPR011006">
    <property type="entry name" value="CheY-like_superfamily"/>
</dbReference>
<proteinExistence type="predicted"/>
<dbReference type="Pfam" id="PF00072">
    <property type="entry name" value="Response_reg"/>
    <property type="match status" value="1"/>
</dbReference>
<dbReference type="CDD" id="cd00156">
    <property type="entry name" value="REC"/>
    <property type="match status" value="1"/>
</dbReference>
<dbReference type="PANTHER" id="PTHR44591">
    <property type="entry name" value="STRESS RESPONSE REGULATOR PROTEIN 1"/>
    <property type="match status" value="1"/>
</dbReference>
<keyword evidence="5" id="KW-1185">Reference proteome</keyword>
<dbReference type="SUPFAM" id="SSF52172">
    <property type="entry name" value="CheY-like"/>
    <property type="match status" value="1"/>
</dbReference>
<evidence type="ECO:0000313" key="5">
    <source>
        <dbReference type="Proteomes" id="UP000662888"/>
    </source>
</evidence>
<dbReference type="PROSITE" id="PS50110">
    <property type="entry name" value="RESPONSE_REGULATORY"/>
    <property type="match status" value="1"/>
</dbReference>
<dbReference type="InterPro" id="IPR001789">
    <property type="entry name" value="Sig_transdc_resp-reg_receiver"/>
</dbReference>
<organism evidence="4 5">
    <name type="scientific">Massilia antarctica</name>
    <dbReference type="NCBI Taxonomy" id="2765360"/>
    <lineage>
        <taxon>Bacteria</taxon>
        <taxon>Pseudomonadati</taxon>
        <taxon>Pseudomonadota</taxon>
        <taxon>Betaproteobacteria</taxon>
        <taxon>Burkholderiales</taxon>
        <taxon>Oxalobacteraceae</taxon>
        <taxon>Telluria group</taxon>
        <taxon>Massilia</taxon>
    </lineage>
</organism>
<accession>A0AA49A6D6</accession>
<feature type="domain" description="Response regulatory" evidence="3">
    <location>
        <begin position="31"/>
        <end position="145"/>
    </location>
</feature>
<evidence type="ECO:0000313" key="4">
    <source>
        <dbReference type="EMBL" id="QPI47552.1"/>
    </source>
</evidence>
<keyword evidence="1 2" id="KW-0597">Phosphoprotein</keyword>
<evidence type="ECO:0000256" key="2">
    <source>
        <dbReference type="PROSITE-ProRule" id="PRU00169"/>
    </source>
</evidence>
<feature type="modified residue" description="4-aspartylphosphate" evidence="2">
    <location>
        <position position="80"/>
    </location>
</feature>
<dbReference type="PANTHER" id="PTHR44591:SF3">
    <property type="entry name" value="RESPONSE REGULATORY DOMAIN-CONTAINING PROTEIN"/>
    <property type="match status" value="1"/>
</dbReference>
<dbReference type="RefSeq" id="WP_206087242.1">
    <property type="nucleotide sequence ID" value="NZ_CP065053.1"/>
</dbReference>
<sequence>MEAAVPQQPAAAAAPVAPARVIEPKAAADTVVMIADDSKVVRVKTNRLLVNNQFQVAMAEDGLDAMKQIAARMPDVLITDVEMPGMNGFELTRHVRENPLTAHIPVIMISAEESYQTKAADAGVDVLLGKPYSDAVMLDHIQRFMRQGRG</sequence>
<dbReference type="EMBL" id="CP065053">
    <property type="protein sequence ID" value="QPI47552.1"/>
    <property type="molecule type" value="Genomic_DNA"/>
</dbReference>
<evidence type="ECO:0000259" key="3">
    <source>
        <dbReference type="PROSITE" id="PS50110"/>
    </source>
</evidence>